<keyword evidence="1" id="KW-0732">Signal</keyword>
<gene>
    <name evidence="2" type="ORF">H5P28_14365</name>
</gene>
<evidence type="ECO:0000313" key="3">
    <source>
        <dbReference type="Proteomes" id="UP000546464"/>
    </source>
</evidence>
<comment type="caution">
    <text evidence="2">The sequence shown here is derived from an EMBL/GenBank/DDBJ whole genome shotgun (WGS) entry which is preliminary data.</text>
</comment>
<dbReference type="Proteomes" id="UP000546464">
    <property type="component" value="Unassembled WGS sequence"/>
</dbReference>
<sequence>MSTPKYIVRCLFMMLAGLSLSAGAAESNLLSAASFEATAPGSEPGSPWKVRAKGEATSITVATPPGVDSGSWVRLSDRDAVEKVYMTTDIPAVSKGCLAFKLYFPDATGTLGIYLRSSELPKSENAVVEFKSVEGSGSLYVGAHGQREKLPVMATVPGMMDFEIEFEATEAGERIQVYINEAGTRNLIYRGSVPGGGKADSLMITTDTKTEATDIYVGDLRLTSES</sequence>
<dbReference type="AlphaFoldDB" id="A0A842HIV8"/>
<feature type="signal peptide" evidence="1">
    <location>
        <begin position="1"/>
        <end position="24"/>
    </location>
</feature>
<dbReference type="EMBL" id="JACHVB010000042">
    <property type="protein sequence ID" value="MBC2595447.1"/>
    <property type="molecule type" value="Genomic_DNA"/>
</dbReference>
<protein>
    <recommendedName>
        <fullName evidence="4">3-keto-disaccharide hydrolase domain-containing protein</fullName>
    </recommendedName>
</protein>
<feature type="chain" id="PRO_5033012168" description="3-keto-disaccharide hydrolase domain-containing protein" evidence="1">
    <location>
        <begin position="25"/>
        <end position="226"/>
    </location>
</feature>
<name>A0A842HIV8_9BACT</name>
<evidence type="ECO:0000313" key="2">
    <source>
        <dbReference type="EMBL" id="MBC2595447.1"/>
    </source>
</evidence>
<organism evidence="2 3">
    <name type="scientific">Ruficoccus amylovorans</name>
    <dbReference type="NCBI Taxonomy" id="1804625"/>
    <lineage>
        <taxon>Bacteria</taxon>
        <taxon>Pseudomonadati</taxon>
        <taxon>Verrucomicrobiota</taxon>
        <taxon>Opitutia</taxon>
        <taxon>Puniceicoccales</taxon>
        <taxon>Cerasicoccaceae</taxon>
        <taxon>Ruficoccus</taxon>
    </lineage>
</organism>
<dbReference type="RefSeq" id="WP_185676403.1">
    <property type="nucleotide sequence ID" value="NZ_JACHVB010000042.1"/>
</dbReference>
<proteinExistence type="predicted"/>
<accession>A0A842HIV8</accession>
<reference evidence="2 3" key="1">
    <citation type="submission" date="2020-07" db="EMBL/GenBank/DDBJ databases">
        <authorList>
            <person name="Feng X."/>
        </authorList>
    </citation>
    <scope>NUCLEOTIDE SEQUENCE [LARGE SCALE GENOMIC DNA]</scope>
    <source>
        <strain evidence="2 3">JCM31066</strain>
    </source>
</reference>
<evidence type="ECO:0008006" key="4">
    <source>
        <dbReference type="Google" id="ProtNLM"/>
    </source>
</evidence>
<evidence type="ECO:0000256" key="1">
    <source>
        <dbReference type="SAM" id="SignalP"/>
    </source>
</evidence>
<keyword evidence="3" id="KW-1185">Reference proteome</keyword>